<dbReference type="InterPro" id="IPR010255">
    <property type="entry name" value="Haem_peroxidase_sf"/>
</dbReference>
<keyword evidence="9" id="KW-0732">Signal</keyword>
<dbReference type="Proteomes" id="UP001218188">
    <property type="component" value="Unassembled WGS sequence"/>
</dbReference>
<dbReference type="GO" id="GO:0000302">
    <property type="term" value="P:response to reactive oxygen species"/>
    <property type="evidence" value="ECO:0007669"/>
    <property type="project" value="TreeGrafter"/>
</dbReference>
<evidence type="ECO:0000256" key="7">
    <source>
        <dbReference type="ARBA" id="ARBA00023004"/>
    </source>
</evidence>
<name>A0AAD6TDK3_9AGAR</name>
<dbReference type="PRINTS" id="PR00459">
    <property type="entry name" value="ASPEROXIDASE"/>
</dbReference>
<evidence type="ECO:0000259" key="10">
    <source>
        <dbReference type="PROSITE" id="PS50873"/>
    </source>
</evidence>
<keyword evidence="4" id="KW-0349">Heme</keyword>
<dbReference type="InterPro" id="IPR044831">
    <property type="entry name" value="Ccp1-like"/>
</dbReference>
<feature type="signal peptide" evidence="9">
    <location>
        <begin position="1"/>
        <end position="15"/>
    </location>
</feature>
<dbReference type="GO" id="GO:0020037">
    <property type="term" value="F:heme binding"/>
    <property type="evidence" value="ECO:0007669"/>
    <property type="project" value="UniProtKB-UniRule"/>
</dbReference>
<comment type="similarity">
    <text evidence="2">Belongs to the peroxidase family. Cytochrome c peroxidase subfamily.</text>
</comment>
<sequence length="174" mass="18441">MFRLALLACFATANAYLWPNPALDQVDSLLYEILPGTTGIASFVQPCNTFSAFGGTNSGRSNAADWIRTAYHDMATHNITDGTGGMDASIRFAEEQARLENPGTGFGNTLSVLAGFSTRYVSIADILAIGTVIAVEECGGPQIPFRDGRVDATEPNFPGVPEPEQPLLPALPSC</sequence>
<dbReference type="InterPro" id="IPR002016">
    <property type="entry name" value="Haem_peroxidase"/>
</dbReference>
<evidence type="ECO:0000256" key="2">
    <source>
        <dbReference type="ARBA" id="ARBA00005997"/>
    </source>
</evidence>
<evidence type="ECO:0000256" key="3">
    <source>
        <dbReference type="ARBA" id="ARBA00022559"/>
    </source>
</evidence>
<evidence type="ECO:0000256" key="1">
    <source>
        <dbReference type="ARBA" id="ARBA00003917"/>
    </source>
</evidence>
<dbReference type="SUPFAM" id="SSF48113">
    <property type="entry name" value="Heme-dependent peroxidases"/>
    <property type="match status" value="1"/>
</dbReference>
<keyword evidence="3 8" id="KW-0575">Peroxidase</keyword>
<feature type="domain" description="Plant heme peroxidase family profile" evidence="10">
    <location>
        <begin position="43"/>
        <end position="174"/>
    </location>
</feature>
<reference evidence="11" key="1">
    <citation type="submission" date="2023-03" db="EMBL/GenBank/DDBJ databases">
        <title>Massive genome expansion in bonnet fungi (Mycena s.s.) driven by repeated elements and novel gene families across ecological guilds.</title>
        <authorList>
            <consortium name="Lawrence Berkeley National Laboratory"/>
            <person name="Harder C.B."/>
            <person name="Miyauchi S."/>
            <person name="Viragh M."/>
            <person name="Kuo A."/>
            <person name="Thoen E."/>
            <person name="Andreopoulos B."/>
            <person name="Lu D."/>
            <person name="Skrede I."/>
            <person name="Drula E."/>
            <person name="Henrissat B."/>
            <person name="Morin E."/>
            <person name="Kohler A."/>
            <person name="Barry K."/>
            <person name="LaButti K."/>
            <person name="Morin E."/>
            <person name="Salamov A."/>
            <person name="Lipzen A."/>
            <person name="Mereny Z."/>
            <person name="Hegedus B."/>
            <person name="Baldrian P."/>
            <person name="Stursova M."/>
            <person name="Weitz H."/>
            <person name="Taylor A."/>
            <person name="Grigoriev I.V."/>
            <person name="Nagy L.G."/>
            <person name="Martin F."/>
            <person name="Kauserud H."/>
        </authorList>
    </citation>
    <scope>NUCLEOTIDE SEQUENCE</scope>
    <source>
        <strain evidence="11">CBHHK200</strain>
    </source>
</reference>
<keyword evidence="12" id="KW-1185">Reference proteome</keyword>
<keyword evidence="5" id="KW-0479">Metal-binding</keyword>
<gene>
    <name evidence="11" type="ORF">C8F04DRAFT_75495</name>
</gene>
<dbReference type="GO" id="GO:0004601">
    <property type="term" value="F:peroxidase activity"/>
    <property type="evidence" value="ECO:0007669"/>
    <property type="project" value="UniProtKB-KW"/>
</dbReference>
<evidence type="ECO:0000256" key="8">
    <source>
        <dbReference type="RuleBase" id="RU363051"/>
    </source>
</evidence>
<dbReference type="Pfam" id="PF00141">
    <property type="entry name" value="peroxidase"/>
    <property type="match status" value="1"/>
</dbReference>
<dbReference type="PANTHER" id="PTHR31356:SF53">
    <property type="entry name" value="HEME PEROXIDASE"/>
    <property type="match status" value="1"/>
</dbReference>
<accession>A0AAD6TDK3</accession>
<evidence type="ECO:0000313" key="12">
    <source>
        <dbReference type="Proteomes" id="UP001218188"/>
    </source>
</evidence>
<dbReference type="AlphaFoldDB" id="A0AAD6TDK3"/>
<dbReference type="InterPro" id="IPR002207">
    <property type="entry name" value="Peroxidase_I"/>
</dbReference>
<comment type="function">
    <text evidence="1">Destroys radicals which are normally produced within the cells and which are toxic to biological systems.</text>
</comment>
<dbReference type="PANTHER" id="PTHR31356">
    <property type="entry name" value="THYLAKOID LUMENAL 29 KDA PROTEIN, CHLOROPLASTIC-RELATED"/>
    <property type="match status" value="1"/>
</dbReference>
<dbReference type="PRINTS" id="PR00458">
    <property type="entry name" value="PEROXIDASE"/>
</dbReference>
<dbReference type="GO" id="GO:0034599">
    <property type="term" value="P:cellular response to oxidative stress"/>
    <property type="evidence" value="ECO:0007669"/>
    <property type="project" value="InterPro"/>
</dbReference>
<dbReference type="EC" id="1.11.1.-" evidence="8"/>
<evidence type="ECO:0000313" key="11">
    <source>
        <dbReference type="EMBL" id="KAJ7042378.1"/>
    </source>
</evidence>
<organism evidence="11 12">
    <name type="scientific">Mycena alexandri</name>
    <dbReference type="NCBI Taxonomy" id="1745969"/>
    <lineage>
        <taxon>Eukaryota</taxon>
        <taxon>Fungi</taxon>
        <taxon>Dikarya</taxon>
        <taxon>Basidiomycota</taxon>
        <taxon>Agaricomycotina</taxon>
        <taxon>Agaricomycetes</taxon>
        <taxon>Agaricomycetidae</taxon>
        <taxon>Agaricales</taxon>
        <taxon>Marasmiineae</taxon>
        <taxon>Mycenaceae</taxon>
        <taxon>Mycena</taxon>
    </lineage>
</organism>
<evidence type="ECO:0000256" key="4">
    <source>
        <dbReference type="ARBA" id="ARBA00022617"/>
    </source>
</evidence>
<comment type="caution">
    <text evidence="11">The sequence shown here is derived from an EMBL/GenBank/DDBJ whole genome shotgun (WGS) entry which is preliminary data.</text>
</comment>
<dbReference type="PROSITE" id="PS50873">
    <property type="entry name" value="PEROXIDASE_4"/>
    <property type="match status" value="1"/>
</dbReference>
<dbReference type="EMBL" id="JARJCM010000012">
    <property type="protein sequence ID" value="KAJ7042378.1"/>
    <property type="molecule type" value="Genomic_DNA"/>
</dbReference>
<proteinExistence type="inferred from homology"/>
<protein>
    <recommendedName>
        <fullName evidence="8">Peroxidase</fullName>
        <ecNumber evidence="8">1.11.1.-</ecNumber>
    </recommendedName>
</protein>
<evidence type="ECO:0000256" key="9">
    <source>
        <dbReference type="SAM" id="SignalP"/>
    </source>
</evidence>
<dbReference type="Gene3D" id="1.10.520.10">
    <property type="match status" value="1"/>
</dbReference>
<dbReference type="GO" id="GO:0046872">
    <property type="term" value="F:metal ion binding"/>
    <property type="evidence" value="ECO:0007669"/>
    <property type="project" value="UniProtKB-UniRule"/>
</dbReference>
<evidence type="ECO:0000256" key="5">
    <source>
        <dbReference type="ARBA" id="ARBA00022723"/>
    </source>
</evidence>
<feature type="chain" id="PRO_5042174511" description="Peroxidase" evidence="9">
    <location>
        <begin position="16"/>
        <end position="174"/>
    </location>
</feature>
<keyword evidence="7" id="KW-0408">Iron</keyword>
<keyword evidence="6 8" id="KW-0560">Oxidoreductase</keyword>
<dbReference type="GO" id="GO:0042744">
    <property type="term" value="P:hydrogen peroxide catabolic process"/>
    <property type="evidence" value="ECO:0007669"/>
    <property type="project" value="TreeGrafter"/>
</dbReference>
<evidence type="ECO:0000256" key="6">
    <source>
        <dbReference type="ARBA" id="ARBA00023002"/>
    </source>
</evidence>